<dbReference type="InterPro" id="IPR039422">
    <property type="entry name" value="MarR/SlyA-like"/>
</dbReference>
<dbReference type="SMART" id="SM00347">
    <property type="entry name" value="HTH_MARR"/>
    <property type="match status" value="1"/>
</dbReference>
<dbReference type="CDD" id="cd00090">
    <property type="entry name" value="HTH_ARSR"/>
    <property type="match status" value="1"/>
</dbReference>
<dbReference type="InterPro" id="IPR036390">
    <property type="entry name" value="WH_DNA-bd_sf"/>
</dbReference>
<dbReference type="EMBL" id="BOQE01000001">
    <property type="protein sequence ID" value="GIM45109.1"/>
    <property type="molecule type" value="Genomic_DNA"/>
</dbReference>
<keyword evidence="1" id="KW-0238">DNA-binding</keyword>
<dbReference type="InterPro" id="IPR000835">
    <property type="entry name" value="HTH_MarR-typ"/>
</dbReference>
<name>A0AAV4LBT0_9BACL</name>
<dbReference type="Pfam" id="PF01047">
    <property type="entry name" value="MarR"/>
    <property type="match status" value="1"/>
</dbReference>
<dbReference type="GO" id="GO:0003700">
    <property type="term" value="F:DNA-binding transcription factor activity"/>
    <property type="evidence" value="ECO:0007669"/>
    <property type="project" value="InterPro"/>
</dbReference>
<comment type="caution">
    <text evidence="3">The sequence shown here is derived from an EMBL/GenBank/DDBJ whole genome shotgun (WGS) entry which is preliminary data.</text>
</comment>
<protein>
    <recommendedName>
        <fullName evidence="2">HTH marR-type domain-containing protein</fullName>
    </recommendedName>
</protein>
<dbReference type="InterPro" id="IPR036388">
    <property type="entry name" value="WH-like_DNA-bd_sf"/>
</dbReference>
<dbReference type="InterPro" id="IPR011991">
    <property type="entry name" value="ArsR-like_HTH"/>
</dbReference>
<evidence type="ECO:0000259" key="2">
    <source>
        <dbReference type="PROSITE" id="PS50995"/>
    </source>
</evidence>
<reference evidence="3" key="1">
    <citation type="journal article" date="2023" name="Int. J. Syst. Evol. Microbiol.">
        <title>Collibacillus ludicampi gen. nov., sp. nov., a new soil bacterium of the family Alicyclobacillaceae.</title>
        <authorList>
            <person name="Jojima T."/>
            <person name="Ioku Y."/>
            <person name="Fukuta Y."/>
            <person name="Shirasaka N."/>
            <person name="Matsumura Y."/>
            <person name="Mori M."/>
        </authorList>
    </citation>
    <scope>NUCLEOTIDE SEQUENCE</scope>
    <source>
        <strain evidence="3">TP075</strain>
    </source>
</reference>
<dbReference type="PANTHER" id="PTHR33164">
    <property type="entry name" value="TRANSCRIPTIONAL REGULATOR, MARR FAMILY"/>
    <property type="match status" value="1"/>
</dbReference>
<dbReference type="RefSeq" id="WP_282198340.1">
    <property type="nucleotide sequence ID" value="NZ_BOQE01000001.1"/>
</dbReference>
<proteinExistence type="predicted"/>
<dbReference type="AlphaFoldDB" id="A0AAV4LBT0"/>
<evidence type="ECO:0000313" key="3">
    <source>
        <dbReference type="EMBL" id="GIM45109.1"/>
    </source>
</evidence>
<evidence type="ECO:0000256" key="1">
    <source>
        <dbReference type="ARBA" id="ARBA00023125"/>
    </source>
</evidence>
<organism evidence="3 4">
    <name type="scientific">Collibacillus ludicampi</name>
    <dbReference type="NCBI Taxonomy" id="2771369"/>
    <lineage>
        <taxon>Bacteria</taxon>
        <taxon>Bacillati</taxon>
        <taxon>Bacillota</taxon>
        <taxon>Bacilli</taxon>
        <taxon>Bacillales</taxon>
        <taxon>Alicyclobacillaceae</taxon>
        <taxon>Collibacillus</taxon>
    </lineage>
</organism>
<dbReference type="Proteomes" id="UP001057291">
    <property type="component" value="Unassembled WGS sequence"/>
</dbReference>
<dbReference type="PRINTS" id="PR00598">
    <property type="entry name" value="HTHMARR"/>
</dbReference>
<gene>
    <name evidence="3" type="ORF">DNHGIG_06580</name>
</gene>
<keyword evidence="4" id="KW-1185">Reference proteome</keyword>
<dbReference type="GO" id="GO:0003677">
    <property type="term" value="F:DNA binding"/>
    <property type="evidence" value="ECO:0007669"/>
    <property type="project" value="UniProtKB-KW"/>
</dbReference>
<accession>A0AAV4LBT0</accession>
<dbReference type="PROSITE" id="PS50995">
    <property type="entry name" value="HTH_MARR_2"/>
    <property type="match status" value="1"/>
</dbReference>
<dbReference type="GO" id="GO:0006950">
    <property type="term" value="P:response to stress"/>
    <property type="evidence" value="ECO:0007669"/>
    <property type="project" value="TreeGrafter"/>
</dbReference>
<sequence length="148" mass="17661">MLEKKKSLEQFLVYLQTINRHLRRGSLVQGEKQLTRVQWLILRHIQRSDRCTIGQLAEHLNVRPSTMSQMLDRLEKERLVYRVTDVTDTRAKIVRLTEEGAELIRQVEALWMERLSEPFDQLTYEEQTIFIELLRKVANYFSKSEGEK</sequence>
<dbReference type="PANTHER" id="PTHR33164:SF43">
    <property type="entry name" value="HTH-TYPE TRANSCRIPTIONAL REPRESSOR YETL"/>
    <property type="match status" value="1"/>
</dbReference>
<dbReference type="SUPFAM" id="SSF46785">
    <property type="entry name" value="Winged helix' DNA-binding domain"/>
    <property type="match status" value="1"/>
</dbReference>
<evidence type="ECO:0000313" key="4">
    <source>
        <dbReference type="Proteomes" id="UP001057291"/>
    </source>
</evidence>
<dbReference type="Gene3D" id="1.10.10.10">
    <property type="entry name" value="Winged helix-like DNA-binding domain superfamily/Winged helix DNA-binding domain"/>
    <property type="match status" value="1"/>
</dbReference>
<feature type="domain" description="HTH marR-type" evidence="2">
    <location>
        <begin position="8"/>
        <end position="139"/>
    </location>
</feature>